<evidence type="ECO:0000313" key="2">
    <source>
        <dbReference type="Proteomes" id="UP000579523"/>
    </source>
</evidence>
<dbReference type="RefSeq" id="WP_184827973.1">
    <property type="nucleotide sequence ID" value="NZ_BMTK01000031.1"/>
</dbReference>
<evidence type="ECO:0000313" key="1">
    <source>
        <dbReference type="EMBL" id="MBB4902554.1"/>
    </source>
</evidence>
<reference evidence="1 2" key="1">
    <citation type="submission" date="2020-08" db="EMBL/GenBank/DDBJ databases">
        <title>Genomic Encyclopedia of Type Strains, Phase III (KMG-III): the genomes of soil and plant-associated and newly described type strains.</title>
        <authorList>
            <person name="Whitman W."/>
        </authorList>
    </citation>
    <scope>NUCLEOTIDE SEQUENCE [LARGE SCALE GENOMIC DNA]</scope>
    <source>
        <strain evidence="1 2">CECT 3273</strain>
    </source>
</reference>
<protein>
    <submittedName>
        <fullName evidence="1">Uncharacterized protein</fullName>
    </submittedName>
</protein>
<keyword evidence="2" id="KW-1185">Reference proteome</keyword>
<organism evidence="1 2">
    <name type="scientific">Streptomyces griseomycini</name>
    <dbReference type="NCBI Taxonomy" id="66895"/>
    <lineage>
        <taxon>Bacteria</taxon>
        <taxon>Bacillati</taxon>
        <taxon>Actinomycetota</taxon>
        <taxon>Actinomycetes</taxon>
        <taxon>Kitasatosporales</taxon>
        <taxon>Streptomycetaceae</taxon>
        <taxon>Streptomyces</taxon>
    </lineage>
</organism>
<accession>A0A7W7PWG6</accession>
<gene>
    <name evidence="1" type="ORF">FHS37_006651</name>
</gene>
<dbReference type="Proteomes" id="UP000579523">
    <property type="component" value="Unassembled WGS sequence"/>
</dbReference>
<name>A0A7W7PWG6_9ACTN</name>
<dbReference type="EMBL" id="JACHJI010000017">
    <property type="protein sequence ID" value="MBB4902554.1"/>
    <property type="molecule type" value="Genomic_DNA"/>
</dbReference>
<sequence>MKGIYHLAESSRLYGGLAQWMEAEQRRAAEAARCWAWRCVQARQIVAPTPIPSQLAREWFGVEPADPPQPPPVPESVRLLLSVAAPLLDSRWD</sequence>
<comment type="caution">
    <text evidence="1">The sequence shown here is derived from an EMBL/GenBank/DDBJ whole genome shotgun (WGS) entry which is preliminary data.</text>
</comment>
<proteinExistence type="predicted"/>
<dbReference type="AlphaFoldDB" id="A0A7W7PWG6"/>